<dbReference type="RefSeq" id="WP_008614750.1">
    <property type="nucleotide sequence ID" value="NZ_AONQ01000008.1"/>
</dbReference>
<comment type="caution">
    <text evidence="5">The sequence shown here is derived from an EMBL/GenBank/DDBJ whole genome shotgun (WGS) entry which is preliminary data.</text>
</comment>
<dbReference type="EMBL" id="AONQ01000008">
    <property type="protein sequence ID" value="EME71139.1"/>
    <property type="molecule type" value="Genomic_DNA"/>
</dbReference>
<dbReference type="eggNOG" id="COG0784">
    <property type="taxonomic scope" value="Bacteria"/>
</dbReference>
<keyword evidence="1" id="KW-0597">Phosphoprotein</keyword>
<dbReference type="InterPro" id="IPR018490">
    <property type="entry name" value="cNMP-bd_dom_sf"/>
</dbReference>
<dbReference type="CDD" id="cd00038">
    <property type="entry name" value="CAP_ED"/>
    <property type="match status" value="1"/>
</dbReference>
<dbReference type="AlphaFoldDB" id="M3AF06"/>
<dbReference type="PROSITE" id="PS50110">
    <property type="entry name" value="RESPONSE_REGULATORY"/>
    <property type="match status" value="1"/>
</dbReference>
<dbReference type="PANTHER" id="PTHR43228">
    <property type="entry name" value="TWO-COMPONENT RESPONSE REGULATOR"/>
    <property type="match status" value="1"/>
</dbReference>
<dbReference type="Proteomes" id="UP000011744">
    <property type="component" value="Unassembled WGS sequence"/>
</dbReference>
<gene>
    <name evidence="5" type="ORF">H261_04355</name>
</gene>
<dbReference type="SUPFAM" id="SSF51206">
    <property type="entry name" value="cAMP-binding domain-like"/>
    <property type="match status" value="1"/>
</dbReference>
<evidence type="ECO:0000256" key="1">
    <source>
        <dbReference type="PROSITE-ProRule" id="PRU00169"/>
    </source>
</evidence>
<dbReference type="GO" id="GO:0000160">
    <property type="term" value="P:phosphorelay signal transduction system"/>
    <property type="evidence" value="ECO:0007669"/>
    <property type="project" value="InterPro"/>
</dbReference>
<evidence type="ECO:0000256" key="2">
    <source>
        <dbReference type="SAM" id="MobiDB-lite"/>
    </source>
</evidence>
<organism evidence="5 6">
    <name type="scientific">Paramagnetospirillum caucaseum</name>
    <dbReference type="NCBI Taxonomy" id="1244869"/>
    <lineage>
        <taxon>Bacteria</taxon>
        <taxon>Pseudomonadati</taxon>
        <taxon>Pseudomonadota</taxon>
        <taxon>Alphaproteobacteria</taxon>
        <taxon>Rhodospirillales</taxon>
        <taxon>Magnetospirillaceae</taxon>
        <taxon>Paramagnetospirillum</taxon>
    </lineage>
</organism>
<accession>M3AF06</accession>
<protein>
    <submittedName>
        <fullName evidence="5">CheY-like receiver</fullName>
    </submittedName>
</protein>
<dbReference type="Gene3D" id="3.40.50.2300">
    <property type="match status" value="1"/>
</dbReference>
<evidence type="ECO:0000313" key="6">
    <source>
        <dbReference type="Proteomes" id="UP000011744"/>
    </source>
</evidence>
<dbReference type="Pfam" id="PF00072">
    <property type="entry name" value="Response_reg"/>
    <property type="match status" value="1"/>
</dbReference>
<dbReference type="PANTHER" id="PTHR43228:SF1">
    <property type="entry name" value="TWO-COMPONENT RESPONSE REGULATOR ARR22"/>
    <property type="match status" value="1"/>
</dbReference>
<dbReference type="PRINTS" id="PR00103">
    <property type="entry name" value="CAMPKINASE"/>
</dbReference>
<keyword evidence="6" id="KW-1185">Reference proteome</keyword>
<dbReference type="OrthoDB" id="9786548at2"/>
<dbReference type="SMART" id="SM00100">
    <property type="entry name" value="cNMP"/>
    <property type="match status" value="1"/>
</dbReference>
<sequence>MNIDVDLSPITALIIDDSRYARSFIKTALQSFGIKTILEAGDGPSGLEILGRQPIQLVIVDHDMAPMDGIDFTRFVRAGDMVACDDVAIIMMSAESATEVVFQARGAGVNEFLVKPMSTDSLFRRIRNALVNPKAFVRTPGFKGPDRRLLSRPPPGVADRRVAPPLPKPLPLVVPAGAAAAARPTAAPHAPVVQAPKPAQERTGRKKFHAGQIIFSEGDAGDMAYVVESGKVTIFKTVNGQKVTLGQIGPNGVFGEMALIDNEPRMASAMAAEDAVCLVIPMAALKSQIGKTPDLVILVLETLLYDIRKMGRELGQVRATLEKKRAGK</sequence>
<dbReference type="STRING" id="1244869.H261_04355"/>
<dbReference type="SMART" id="SM00448">
    <property type="entry name" value="REC"/>
    <property type="match status" value="1"/>
</dbReference>
<feature type="modified residue" description="4-aspartylphosphate" evidence="1">
    <location>
        <position position="61"/>
    </location>
</feature>
<dbReference type="InterPro" id="IPR014710">
    <property type="entry name" value="RmlC-like_jellyroll"/>
</dbReference>
<reference evidence="5 6" key="1">
    <citation type="journal article" date="2014" name="Genome Announc.">
        <title>Draft Genome Sequence of Magnetospirillum sp. Strain SO-1, a Freshwater Magnetotactic Bacterium Isolated from the Ol'khovka River, Russia.</title>
        <authorList>
            <person name="Grouzdev D.S."/>
            <person name="Dziuba M.V."/>
            <person name="Sukhacheva M.S."/>
            <person name="Mardanov A.V."/>
            <person name="Beletskiy A.V."/>
            <person name="Kuznetsov B.B."/>
            <person name="Skryabin K.G."/>
        </authorList>
    </citation>
    <scope>NUCLEOTIDE SEQUENCE [LARGE SCALE GENOMIC DNA]</scope>
    <source>
        <strain evidence="5 6">SO-1</strain>
    </source>
</reference>
<dbReference type="PATRIC" id="fig|1244869.3.peg.872"/>
<dbReference type="eggNOG" id="COG0664">
    <property type="taxonomic scope" value="Bacteria"/>
</dbReference>
<name>M3AF06_9PROT</name>
<dbReference type="Pfam" id="PF00027">
    <property type="entry name" value="cNMP_binding"/>
    <property type="match status" value="1"/>
</dbReference>
<dbReference type="PROSITE" id="PS50042">
    <property type="entry name" value="CNMP_BINDING_3"/>
    <property type="match status" value="1"/>
</dbReference>
<dbReference type="InterPro" id="IPR001789">
    <property type="entry name" value="Sig_transdc_resp-reg_receiver"/>
</dbReference>
<dbReference type="InterPro" id="IPR052048">
    <property type="entry name" value="ST_Response_Regulator"/>
</dbReference>
<feature type="domain" description="Response regulatory" evidence="4">
    <location>
        <begin position="11"/>
        <end position="130"/>
    </location>
</feature>
<feature type="region of interest" description="Disordered" evidence="2">
    <location>
        <begin position="143"/>
        <end position="163"/>
    </location>
</feature>
<dbReference type="InterPro" id="IPR011006">
    <property type="entry name" value="CheY-like_superfamily"/>
</dbReference>
<evidence type="ECO:0000313" key="5">
    <source>
        <dbReference type="EMBL" id="EME71139.1"/>
    </source>
</evidence>
<proteinExistence type="predicted"/>
<evidence type="ECO:0000259" key="3">
    <source>
        <dbReference type="PROSITE" id="PS50042"/>
    </source>
</evidence>
<feature type="domain" description="Cyclic nucleotide-binding" evidence="3">
    <location>
        <begin position="206"/>
        <end position="306"/>
    </location>
</feature>
<dbReference type="InterPro" id="IPR000595">
    <property type="entry name" value="cNMP-bd_dom"/>
</dbReference>
<dbReference type="SUPFAM" id="SSF52172">
    <property type="entry name" value="CheY-like"/>
    <property type="match status" value="1"/>
</dbReference>
<dbReference type="Gene3D" id="2.60.120.10">
    <property type="entry name" value="Jelly Rolls"/>
    <property type="match status" value="1"/>
</dbReference>
<evidence type="ECO:0000259" key="4">
    <source>
        <dbReference type="PROSITE" id="PS50110"/>
    </source>
</evidence>